<evidence type="ECO:0000256" key="3">
    <source>
        <dbReference type="ARBA" id="ARBA00023125"/>
    </source>
</evidence>
<comment type="similarity">
    <text evidence="1">Belongs to the LysR transcriptional regulatory family.</text>
</comment>
<dbReference type="InterPro" id="IPR005119">
    <property type="entry name" value="LysR_subst-bd"/>
</dbReference>
<keyword evidence="4" id="KW-0804">Transcription</keyword>
<evidence type="ECO:0000259" key="5">
    <source>
        <dbReference type="PROSITE" id="PS50931"/>
    </source>
</evidence>
<dbReference type="EMBL" id="JABWMH010000002">
    <property type="protein sequence ID" value="NVD27653.1"/>
    <property type="molecule type" value="Genomic_DNA"/>
</dbReference>
<dbReference type="InterPro" id="IPR036390">
    <property type="entry name" value="WH_DNA-bd_sf"/>
</dbReference>
<dbReference type="InterPro" id="IPR036388">
    <property type="entry name" value="WH-like_DNA-bd_sf"/>
</dbReference>
<dbReference type="InterPro" id="IPR000847">
    <property type="entry name" value="LysR_HTH_N"/>
</dbReference>
<dbReference type="Pfam" id="PF00126">
    <property type="entry name" value="HTH_1"/>
    <property type="match status" value="2"/>
</dbReference>
<keyword evidence="3" id="KW-0238">DNA-binding</keyword>
<gene>
    <name evidence="6" type="ORF">HUO14_07030</name>
</gene>
<organism evidence="6 7">
    <name type="scientific">Parasphingorhabdus flavimaris</name>
    <dbReference type="NCBI Taxonomy" id="266812"/>
    <lineage>
        <taxon>Bacteria</taxon>
        <taxon>Pseudomonadati</taxon>
        <taxon>Pseudomonadota</taxon>
        <taxon>Alphaproteobacteria</taxon>
        <taxon>Sphingomonadales</taxon>
        <taxon>Sphingomonadaceae</taxon>
        <taxon>Parasphingorhabdus</taxon>
    </lineage>
</organism>
<keyword evidence="2" id="KW-0805">Transcription regulation</keyword>
<feature type="domain" description="HTH lysR-type" evidence="5">
    <location>
        <begin position="85"/>
        <end position="142"/>
    </location>
</feature>
<evidence type="ECO:0000256" key="2">
    <source>
        <dbReference type="ARBA" id="ARBA00023015"/>
    </source>
</evidence>
<dbReference type="Proteomes" id="UP000652427">
    <property type="component" value="Unassembled WGS sequence"/>
</dbReference>
<dbReference type="SUPFAM" id="SSF46785">
    <property type="entry name" value="Winged helix' DNA-binding domain"/>
    <property type="match status" value="2"/>
</dbReference>
<keyword evidence="7" id="KW-1185">Reference proteome</keyword>
<dbReference type="Pfam" id="PF03466">
    <property type="entry name" value="LysR_substrate"/>
    <property type="match status" value="1"/>
</dbReference>
<reference evidence="6 7" key="1">
    <citation type="submission" date="2020-06" db="EMBL/GenBank/DDBJ databases">
        <authorList>
            <person name="Kim S.-J."/>
            <person name="Park S.-J."/>
        </authorList>
    </citation>
    <scope>NUCLEOTIDE SEQUENCE [LARGE SCALE GENOMIC DNA]</scope>
    <source>
        <strain evidence="6 7">SW-151</strain>
    </source>
</reference>
<comment type="caution">
    <text evidence="6">The sequence shown here is derived from an EMBL/GenBank/DDBJ whole genome shotgun (WGS) entry which is preliminary data.</text>
</comment>
<protein>
    <submittedName>
        <fullName evidence="6">LysR family transcriptional regulator</fullName>
    </submittedName>
</protein>
<evidence type="ECO:0000256" key="1">
    <source>
        <dbReference type="ARBA" id="ARBA00009437"/>
    </source>
</evidence>
<dbReference type="Gene3D" id="3.40.190.290">
    <property type="match status" value="1"/>
</dbReference>
<accession>A0ABX2N1Q7</accession>
<feature type="domain" description="HTH lysR-type" evidence="5">
    <location>
        <begin position="6"/>
        <end position="63"/>
    </location>
</feature>
<dbReference type="Gene3D" id="1.10.10.10">
    <property type="entry name" value="Winged helix-like DNA-binding domain superfamily/Winged helix DNA-binding domain"/>
    <property type="match status" value="2"/>
</dbReference>
<evidence type="ECO:0000313" key="6">
    <source>
        <dbReference type="EMBL" id="NVD27653.1"/>
    </source>
</evidence>
<dbReference type="PANTHER" id="PTHR30126:SF98">
    <property type="entry name" value="HTH-TYPE TRANSCRIPTIONAL ACTIVATOR BAUR"/>
    <property type="match status" value="1"/>
</dbReference>
<dbReference type="PANTHER" id="PTHR30126">
    <property type="entry name" value="HTH-TYPE TRANSCRIPTIONAL REGULATOR"/>
    <property type="match status" value="1"/>
</dbReference>
<proteinExistence type="inferred from homology"/>
<evidence type="ECO:0000256" key="4">
    <source>
        <dbReference type="ARBA" id="ARBA00023163"/>
    </source>
</evidence>
<evidence type="ECO:0000313" key="7">
    <source>
        <dbReference type="Proteomes" id="UP000652427"/>
    </source>
</evidence>
<name>A0ABX2N1Q7_9SPHN</name>
<sequence length="382" mass="41566">MEIWNFNLRHLRAAVSIGRLGSISAAAQAIHISQPAITQGIVKLEAQLGQPLFERRTDGMIPTDAGHLLFPRIEAALAQIASPRVTMTQLRALIALASAGSYAEASAATGLAQPSLHRAVGDLSVALKRKLVERRGKGVTLTEQGRRTVRRFRLARAELDAGLSELSALLGRETGKITIGAMPLSRARILPAAVAAFHRMHPDVSINIVEGAFHELIEPLRDGDIDVMIGALRDPSPGPDITQQPLFEDRPVVIGRKDHPAADNEPSLEALAQYPWTIPASGTPLRDGWTKMFAARSIPLPEVPIECGSVITIRQILIESDFLTLLSPDQVAVELEAGWLTKIAEIPKEFIRNIGMTTRMDWRPTAMQAKFITILEAVSKSD</sequence>
<dbReference type="SUPFAM" id="SSF53850">
    <property type="entry name" value="Periplasmic binding protein-like II"/>
    <property type="match status" value="1"/>
</dbReference>
<dbReference type="PRINTS" id="PR00039">
    <property type="entry name" value="HTHLYSR"/>
</dbReference>
<dbReference type="PROSITE" id="PS50931">
    <property type="entry name" value="HTH_LYSR"/>
    <property type="match status" value="2"/>
</dbReference>